<evidence type="ECO:0000259" key="6">
    <source>
        <dbReference type="PROSITE" id="PS00745"/>
    </source>
</evidence>
<dbReference type="InterPro" id="IPR000352">
    <property type="entry name" value="Pep_chain_release_fac_I"/>
</dbReference>
<comment type="function">
    <text evidence="4">Peptide chain release factor 2 directs the termination of translation in response to the peptide chain termination codons UGA and UAA.</text>
</comment>
<gene>
    <name evidence="4" type="primary">prfB</name>
    <name evidence="7" type="ORF">GF339_20960</name>
</gene>
<dbReference type="Gene3D" id="1.20.58.410">
    <property type="entry name" value="Release factor"/>
    <property type="match status" value="1"/>
</dbReference>
<dbReference type="FunFam" id="3.30.160.20:FF:000010">
    <property type="entry name" value="Peptide chain release factor 2"/>
    <property type="match status" value="1"/>
</dbReference>
<protein>
    <recommendedName>
        <fullName evidence="4 5">Peptide chain release factor 2</fullName>
        <shortName evidence="4">RF-2</shortName>
    </recommendedName>
</protein>
<evidence type="ECO:0000256" key="5">
    <source>
        <dbReference type="NCBIfam" id="TIGR00020"/>
    </source>
</evidence>
<dbReference type="NCBIfam" id="TIGR00020">
    <property type="entry name" value="prfB"/>
    <property type="match status" value="1"/>
</dbReference>
<reference evidence="7" key="1">
    <citation type="submission" date="2019-11" db="EMBL/GenBank/DDBJ databases">
        <title>Microbial mats filling the niche in hypersaline microbial mats.</title>
        <authorList>
            <person name="Wong H.L."/>
            <person name="Macleod F.I."/>
            <person name="White R.A. III"/>
            <person name="Burns B.P."/>
        </authorList>
    </citation>
    <scope>NUCLEOTIDE SEQUENCE</scope>
    <source>
        <strain evidence="7">Rbin_158</strain>
    </source>
</reference>
<dbReference type="InterPro" id="IPR004374">
    <property type="entry name" value="PrfB"/>
</dbReference>
<feature type="modified residue" description="N5-methylglutamine" evidence="4">
    <location>
        <position position="255"/>
    </location>
</feature>
<evidence type="ECO:0000313" key="8">
    <source>
        <dbReference type="Proteomes" id="UP000649604"/>
    </source>
</evidence>
<dbReference type="PANTHER" id="PTHR43116">
    <property type="entry name" value="PEPTIDE CHAIN RELEASE FACTOR 2"/>
    <property type="match status" value="1"/>
</dbReference>
<dbReference type="PANTHER" id="PTHR43116:SF3">
    <property type="entry name" value="CLASS I PEPTIDE CHAIN RELEASE FACTOR"/>
    <property type="match status" value="1"/>
</dbReference>
<keyword evidence="3 4" id="KW-0648">Protein biosynthesis</keyword>
<keyword evidence="4" id="KW-0963">Cytoplasm</keyword>
<dbReference type="EMBL" id="WJJP01000682">
    <property type="protein sequence ID" value="MBD3327070.1"/>
    <property type="molecule type" value="Genomic_DNA"/>
</dbReference>
<comment type="subcellular location">
    <subcellularLocation>
        <location evidence="4">Cytoplasm</location>
    </subcellularLocation>
</comment>
<evidence type="ECO:0000256" key="4">
    <source>
        <dbReference type="HAMAP-Rule" id="MF_00094"/>
    </source>
</evidence>
<organism evidence="7 8">
    <name type="scientific">candidate division KSB3 bacterium</name>
    <dbReference type="NCBI Taxonomy" id="2044937"/>
    <lineage>
        <taxon>Bacteria</taxon>
        <taxon>candidate division KSB3</taxon>
    </lineage>
</organism>
<comment type="caution">
    <text evidence="7">The sequence shown here is derived from an EMBL/GenBank/DDBJ whole genome shotgun (WGS) entry which is preliminary data.</text>
</comment>
<dbReference type="GO" id="GO:0016149">
    <property type="term" value="F:translation release factor activity, codon specific"/>
    <property type="evidence" value="ECO:0007669"/>
    <property type="project" value="UniProtKB-UniRule"/>
</dbReference>
<keyword evidence="2 4" id="KW-0488">Methylation</keyword>
<dbReference type="HAMAP" id="MF_00094">
    <property type="entry name" value="Rel_fac_2"/>
    <property type="match status" value="1"/>
</dbReference>
<evidence type="ECO:0000256" key="3">
    <source>
        <dbReference type="ARBA" id="ARBA00022917"/>
    </source>
</evidence>
<evidence type="ECO:0000313" key="7">
    <source>
        <dbReference type="EMBL" id="MBD3327070.1"/>
    </source>
</evidence>
<accession>A0A9D5JZM5</accession>
<dbReference type="Gene3D" id="3.30.70.1660">
    <property type="match status" value="1"/>
</dbReference>
<dbReference type="GO" id="GO:0005737">
    <property type="term" value="C:cytoplasm"/>
    <property type="evidence" value="ECO:0007669"/>
    <property type="project" value="UniProtKB-SubCell"/>
</dbReference>
<name>A0A9D5JZM5_9BACT</name>
<evidence type="ECO:0000256" key="1">
    <source>
        <dbReference type="ARBA" id="ARBA00010835"/>
    </source>
</evidence>
<feature type="domain" description="Prokaryotic-type class I peptide chain release factors" evidence="6">
    <location>
        <begin position="248"/>
        <end position="264"/>
    </location>
</feature>
<comment type="similarity">
    <text evidence="1 4">Belongs to the prokaryotic/mitochondrial release factor family.</text>
</comment>
<dbReference type="Pfam" id="PF00472">
    <property type="entry name" value="RF-1"/>
    <property type="match status" value="1"/>
</dbReference>
<proteinExistence type="inferred from homology"/>
<dbReference type="Proteomes" id="UP000649604">
    <property type="component" value="Unassembled WGS sequence"/>
</dbReference>
<dbReference type="SUPFAM" id="SSF75620">
    <property type="entry name" value="Release factor"/>
    <property type="match status" value="1"/>
</dbReference>
<dbReference type="PROSITE" id="PS00745">
    <property type="entry name" value="RF_PROK_I"/>
    <property type="match status" value="1"/>
</dbReference>
<dbReference type="Gene3D" id="3.30.160.20">
    <property type="match status" value="1"/>
</dbReference>
<comment type="PTM">
    <text evidence="4">Methylated by PrmC. Methylation increases the termination efficiency of RF2.</text>
</comment>
<dbReference type="InterPro" id="IPR005139">
    <property type="entry name" value="PCRF"/>
</dbReference>
<sequence>MLEITSFHTAQEALTAMTEKVEAMRRYLDIDACQTRVDQLTAQMAQPSFWDDPDSSQVVVQENKGLQQRLDTWRELMKQYEELQVLVELSTEEQEESLFQEIEGVGKRLERLIATVEFEQMLSGEHDKTDAILSINAGAGGTEAQDWADMLLRMYLRWCERHEFATQLIDILPDQEAGIKNATITVSGKYAYGYLKAEIGVHRLVRISPFDTGKRRHTSFASVMVIPEVDEEIDIDIDEEDLRIDTYRSSGAGGQHVNVTDSAVRITHLPTGIVVQCQNERSQHKNRAQAMKILRARLYELRREEQDEEIEKLQGEKRVIAWGSQIRSYVMHPYQMVKDHRTNHETSNVSAVLDGDLDQFIRQYLLLISHKQS</sequence>
<evidence type="ECO:0000256" key="2">
    <source>
        <dbReference type="ARBA" id="ARBA00022481"/>
    </source>
</evidence>
<dbReference type="InterPro" id="IPR045853">
    <property type="entry name" value="Pep_chain_release_fac_I_sf"/>
</dbReference>
<dbReference type="Pfam" id="PF03462">
    <property type="entry name" value="PCRF"/>
    <property type="match status" value="1"/>
</dbReference>
<dbReference type="AlphaFoldDB" id="A0A9D5JZM5"/>
<dbReference type="SMART" id="SM00937">
    <property type="entry name" value="PCRF"/>
    <property type="match status" value="1"/>
</dbReference>